<evidence type="ECO:0000313" key="1">
    <source>
        <dbReference type="EMBL" id="KAH3865910.1"/>
    </source>
</evidence>
<name>A0A9D4LVL6_DREPO</name>
<keyword evidence="2" id="KW-1185">Reference proteome</keyword>
<accession>A0A9D4LVL6</accession>
<dbReference type="EMBL" id="JAIWYP010000002">
    <property type="protein sequence ID" value="KAH3865910.1"/>
    <property type="molecule type" value="Genomic_DNA"/>
</dbReference>
<gene>
    <name evidence="1" type="ORF">DPMN_028957</name>
</gene>
<dbReference type="AlphaFoldDB" id="A0A9D4LVL6"/>
<sequence>MCGLCLYTGPLFQVHLSFSLQGGGGDGKPTQFSSNVINVFLQSVGVVLTDIQDVVFK</sequence>
<reference evidence="1" key="2">
    <citation type="submission" date="2020-11" db="EMBL/GenBank/DDBJ databases">
        <authorList>
            <person name="McCartney M.A."/>
            <person name="Auch B."/>
            <person name="Kono T."/>
            <person name="Mallez S."/>
            <person name="Becker A."/>
            <person name="Gohl D.M."/>
            <person name="Silverstein K.A.T."/>
            <person name="Koren S."/>
            <person name="Bechman K.B."/>
            <person name="Herman A."/>
            <person name="Abrahante J.E."/>
            <person name="Garbe J."/>
        </authorList>
    </citation>
    <scope>NUCLEOTIDE SEQUENCE</scope>
    <source>
        <strain evidence="1">Duluth1</strain>
        <tissue evidence="1">Whole animal</tissue>
    </source>
</reference>
<reference evidence="1" key="1">
    <citation type="journal article" date="2019" name="bioRxiv">
        <title>The Genome of the Zebra Mussel, Dreissena polymorpha: A Resource for Invasive Species Research.</title>
        <authorList>
            <person name="McCartney M.A."/>
            <person name="Auch B."/>
            <person name="Kono T."/>
            <person name="Mallez S."/>
            <person name="Zhang Y."/>
            <person name="Obille A."/>
            <person name="Becker A."/>
            <person name="Abrahante J.E."/>
            <person name="Garbe J."/>
            <person name="Badalamenti J.P."/>
            <person name="Herman A."/>
            <person name="Mangelson H."/>
            <person name="Liachko I."/>
            <person name="Sullivan S."/>
            <person name="Sone E.D."/>
            <person name="Koren S."/>
            <person name="Silverstein K.A.T."/>
            <person name="Beckman K.B."/>
            <person name="Gohl D.M."/>
        </authorList>
    </citation>
    <scope>NUCLEOTIDE SEQUENCE</scope>
    <source>
        <strain evidence="1">Duluth1</strain>
        <tissue evidence="1">Whole animal</tissue>
    </source>
</reference>
<evidence type="ECO:0000313" key="2">
    <source>
        <dbReference type="Proteomes" id="UP000828390"/>
    </source>
</evidence>
<comment type="caution">
    <text evidence="1">The sequence shown here is derived from an EMBL/GenBank/DDBJ whole genome shotgun (WGS) entry which is preliminary data.</text>
</comment>
<dbReference type="Proteomes" id="UP000828390">
    <property type="component" value="Unassembled WGS sequence"/>
</dbReference>
<proteinExistence type="predicted"/>
<protein>
    <submittedName>
        <fullName evidence="1">Uncharacterized protein</fullName>
    </submittedName>
</protein>
<organism evidence="1 2">
    <name type="scientific">Dreissena polymorpha</name>
    <name type="common">Zebra mussel</name>
    <name type="synonym">Mytilus polymorpha</name>
    <dbReference type="NCBI Taxonomy" id="45954"/>
    <lineage>
        <taxon>Eukaryota</taxon>
        <taxon>Metazoa</taxon>
        <taxon>Spiralia</taxon>
        <taxon>Lophotrochozoa</taxon>
        <taxon>Mollusca</taxon>
        <taxon>Bivalvia</taxon>
        <taxon>Autobranchia</taxon>
        <taxon>Heteroconchia</taxon>
        <taxon>Euheterodonta</taxon>
        <taxon>Imparidentia</taxon>
        <taxon>Neoheterodontei</taxon>
        <taxon>Myida</taxon>
        <taxon>Dreissenoidea</taxon>
        <taxon>Dreissenidae</taxon>
        <taxon>Dreissena</taxon>
    </lineage>
</organism>